<dbReference type="Proteomes" id="UP000052052">
    <property type="component" value="Unassembled WGS sequence"/>
</dbReference>
<dbReference type="InterPro" id="IPR012902">
    <property type="entry name" value="N_methyl_site"/>
</dbReference>
<dbReference type="PATRIC" id="fig|344882.3.peg.3221"/>
<organism evidence="1 2">
    <name type="scientific">Pseudoxanthomonas dokdonensis</name>
    <dbReference type="NCBI Taxonomy" id="344882"/>
    <lineage>
        <taxon>Bacteria</taxon>
        <taxon>Pseudomonadati</taxon>
        <taxon>Pseudomonadota</taxon>
        <taxon>Gammaproteobacteria</taxon>
        <taxon>Lysobacterales</taxon>
        <taxon>Lysobacteraceae</taxon>
        <taxon>Pseudoxanthomonas</taxon>
    </lineage>
</organism>
<dbReference type="OrthoDB" id="5801210at2"/>
<dbReference type="PROSITE" id="PS00409">
    <property type="entry name" value="PROKAR_NTER_METHYL"/>
    <property type="match status" value="1"/>
</dbReference>
<sequence>MTGIRKRAAGFTLIEVLLATVLLAAGLALAFATLRSATAMTQRGEIKARQNEQMRAVEGFLRTHIAAALPMVFATDPSTLQQARFLGEPTRMRFVADLPPYLGRGGPHLYDLQVLDAGAADRSRMSVAFSMVQSGQALPPATDLPPETLAEQLGRVQFRYRGLDREGALGPWQEQWQPGETLPLQVSIRISDAQGNAWPELVVWLRQSEGGAGNGVEGAL</sequence>
<dbReference type="EMBL" id="LDJL01000009">
    <property type="protein sequence ID" value="KRG69655.1"/>
    <property type="molecule type" value="Genomic_DNA"/>
</dbReference>
<dbReference type="RefSeq" id="WP_057658382.1">
    <property type="nucleotide sequence ID" value="NZ_LDJL01000009.1"/>
</dbReference>
<name>A0A0R0CU70_9GAMM</name>
<dbReference type="NCBIfam" id="TIGR02532">
    <property type="entry name" value="IV_pilin_GFxxxE"/>
    <property type="match status" value="1"/>
</dbReference>
<proteinExistence type="predicted"/>
<evidence type="ECO:0000313" key="1">
    <source>
        <dbReference type="EMBL" id="KRG69655.1"/>
    </source>
</evidence>
<comment type="caution">
    <text evidence="1">The sequence shown here is derived from an EMBL/GenBank/DDBJ whole genome shotgun (WGS) entry which is preliminary data.</text>
</comment>
<accession>A0A0R0CU70</accession>
<dbReference type="Pfam" id="PF07963">
    <property type="entry name" value="N_methyl"/>
    <property type="match status" value="1"/>
</dbReference>
<keyword evidence="2" id="KW-1185">Reference proteome</keyword>
<dbReference type="AlphaFoldDB" id="A0A0R0CU70"/>
<gene>
    <name evidence="1" type="ORF">ABB29_09315</name>
</gene>
<evidence type="ECO:0000313" key="2">
    <source>
        <dbReference type="Proteomes" id="UP000052052"/>
    </source>
</evidence>
<dbReference type="STRING" id="344882.ABB29_09315"/>
<reference evidence="1 2" key="1">
    <citation type="submission" date="2015-05" db="EMBL/GenBank/DDBJ databases">
        <title>Genome sequencing and analysis of members of genus Stenotrophomonas.</title>
        <authorList>
            <person name="Patil P.P."/>
            <person name="Midha S."/>
            <person name="Patil P.B."/>
        </authorList>
    </citation>
    <scope>NUCLEOTIDE SEQUENCE [LARGE SCALE GENOMIC DNA]</scope>
    <source>
        <strain evidence="1 2">DSM 21858</strain>
    </source>
</reference>
<protein>
    <submittedName>
        <fullName evidence="1">General secretion pathway protein GspJ</fullName>
    </submittedName>
</protein>